<sequence>MDPAAAPQLISDAEIEDTIPAPTTLSESQSSPPQTSPLLFPPFSHSFEAHLDCIYSLALTNSYLVTASRDKTIRVWSLATQTLAYPPLVGHTLSSICVAVYEPKDLLFSGGADGALILWQLSTGKRLVSLTPVPESSILSLACSDKYLVGGFKDNVAVVWEMSQFPPSKLGLRQVDGDIGDDNGVVEEVATLRGHTAAVNSVLIHPANTTILTGSGDRIIHIYSTETWACMRSIKGHTKGISALSLSLSATKIISASSDQSIRIWDFETGVEEACLQGHRNLVRTLCVVRNAGGEEIIISGSYDESILVWRLAAGGEEWDMKSKVTIPELLPEPGMQGETRRVFKVLCDGKRIYCASQAKVVVAWELGTR</sequence>
<dbReference type="PROSITE" id="PS00678">
    <property type="entry name" value="WD_REPEATS_1"/>
    <property type="match status" value="1"/>
</dbReference>
<name>A0A6A6XSP4_9PLEO</name>
<keyword evidence="5" id="KW-1185">Reference proteome</keyword>
<dbReference type="AlphaFoldDB" id="A0A6A6XSP4"/>
<dbReference type="EMBL" id="MU001763">
    <property type="protein sequence ID" value="KAF2799492.1"/>
    <property type="molecule type" value="Genomic_DNA"/>
</dbReference>
<feature type="repeat" description="WD" evidence="3">
    <location>
        <begin position="192"/>
        <end position="233"/>
    </location>
</feature>
<dbReference type="PROSITE" id="PS50082">
    <property type="entry name" value="WD_REPEATS_2"/>
    <property type="match status" value="5"/>
</dbReference>
<proteinExistence type="predicted"/>
<dbReference type="CDD" id="cd00200">
    <property type="entry name" value="WD40"/>
    <property type="match status" value="1"/>
</dbReference>
<feature type="repeat" description="WD" evidence="3">
    <location>
        <begin position="234"/>
        <end position="270"/>
    </location>
</feature>
<dbReference type="OrthoDB" id="19711at2759"/>
<feature type="repeat" description="WD" evidence="3">
    <location>
        <begin position="47"/>
        <end position="86"/>
    </location>
</feature>
<evidence type="ECO:0000256" key="2">
    <source>
        <dbReference type="ARBA" id="ARBA00022737"/>
    </source>
</evidence>
<protein>
    <submittedName>
        <fullName evidence="4">WD40 repeat-like protein</fullName>
    </submittedName>
</protein>
<keyword evidence="1 3" id="KW-0853">WD repeat</keyword>
<dbReference type="InterPro" id="IPR015943">
    <property type="entry name" value="WD40/YVTN_repeat-like_dom_sf"/>
</dbReference>
<dbReference type="InterPro" id="IPR036322">
    <property type="entry name" value="WD40_repeat_dom_sf"/>
</dbReference>
<dbReference type="PANTHER" id="PTHR19848">
    <property type="entry name" value="WD40 REPEAT PROTEIN"/>
    <property type="match status" value="1"/>
</dbReference>
<evidence type="ECO:0000256" key="1">
    <source>
        <dbReference type="ARBA" id="ARBA00022574"/>
    </source>
</evidence>
<evidence type="ECO:0000313" key="4">
    <source>
        <dbReference type="EMBL" id="KAF2799492.1"/>
    </source>
</evidence>
<dbReference type="Pfam" id="PF00400">
    <property type="entry name" value="WD40"/>
    <property type="match status" value="5"/>
</dbReference>
<keyword evidence="2" id="KW-0677">Repeat</keyword>
<gene>
    <name evidence="4" type="ORF">K505DRAFT_265590</name>
</gene>
<organism evidence="4 5">
    <name type="scientific">Melanomma pulvis-pyrius CBS 109.77</name>
    <dbReference type="NCBI Taxonomy" id="1314802"/>
    <lineage>
        <taxon>Eukaryota</taxon>
        <taxon>Fungi</taxon>
        <taxon>Dikarya</taxon>
        <taxon>Ascomycota</taxon>
        <taxon>Pezizomycotina</taxon>
        <taxon>Dothideomycetes</taxon>
        <taxon>Pleosporomycetidae</taxon>
        <taxon>Pleosporales</taxon>
        <taxon>Melanommataceae</taxon>
        <taxon>Melanomma</taxon>
    </lineage>
</organism>
<dbReference type="Gene3D" id="2.130.10.10">
    <property type="entry name" value="YVTN repeat-like/Quinoprotein amine dehydrogenase"/>
    <property type="match status" value="2"/>
</dbReference>
<feature type="repeat" description="WD" evidence="3">
    <location>
        <begin position="276"/>
        <end position="312"/>
    </location>
</feature>
<dbReference type="PRINTS" id="PR00320">
    <property type="entry name" value="GPROTEINBRPT"/>
</dbReference>
<dbReference type="SUPFAM" id="SSF50978">
    <property type="entry name" value="WD40 repeat-like"/>
    <property type="match status" value="1"/>
</dbReference>
<feature type="repeat" description="WD" evidence="3">
    <location>
        <begin position="88"/>
        <end position="129"/>
    </location>
</feature>
<dbReference type="InterPro" id="IPR019775">
    <property type="entry name" value="WD40_repeat_CS"/>
</dbReference>
<reference evidence="4" key="1">
    <citation type="journal article" date="2020" name="Stud. Mycol.">
        <title>101 Dothideomycetes genomes: a test case for predicting lifestyles and emergence of pathogens.</title>
        <authorList>
            <person name="Haridas S."/>
            <person name="Albert R."/>
            <person name="Binder M."/>
            <person name="Bloem J."/>
            <person name="Labutti K."/>
            <person name="Salamov A."/>
            <person name="Andreopoulos B."/>
            <person name="Baker S."/>
            <person name="Barry K."/>
            <person name="Bills G."/>
            <person name="Bluhm B."/>
            <person name="Cannon C."/>
            <person name="Castanera R."/>
            <person name="Culley D."/>
            <person name="Daum C."/>
            <person name="Ezra D."/>
            <person name="Gonzalez J."/>
            <person name="Henrissat B."/>
            <person name="Kuo A."/>
            <person name="Liang C."/>
            <person name="Lipzen A."/>
            <person name="Lutzoni F."/>
            <person name="Magnuson J."/>
            <person name="Mondo S."/>
            <person name="Nolan M."/>
            <person name="Ohm R."/>
            <person name="Pangilinan J."/>
            <person name="Park H.-J."/>
            <person name="Ramirez L."/>
            <person name="Alfaro M."/>
            <person name="Sun H."/>
            <person name="Tritt A."/>
            <person name="Yoshinaga Y."/>
            <person name="Zwiers L.-H."/>
            <person name="Turgeon B."/>
            <person name="Goodwin S."/>
            <person name="Spatafora J."/>
            <person name="Crous P."/>
            <person name="Grigoriev I."/>
        </authorList>
    </citation>
    <scope>NUCLEOTIDE SEQUENCE</scope>
    <source>
        <strain evidence="4">CBS 109.77</strain>
    </source>
</reference>
<evidence type="ECO:0000313" key="5">
    <source>
        <dbReference type="Proteomes" id="UP000799757"/>
    </source>
</evidence>
<dbReference type="Proteomes" id="UP000799757">
    <property type="component" value="Unassembled WGS sequence"/>
</dbReference>
<dbReference type="SMART" id="SM00320">
    <property type="entry name" value="WD40"/>
    <property type="match status" value="6"/>
</dbReference>
<dbReference type="PANTHER" id="PTHR19848:SF8">
    <property type="entry name" value="F-BOX AND WD REPEAT DOMAIN CONTAINING 7"/>
    <property type="match status" value="1"/>
</dbReference>
<dbReference type="InterPro" id="IPR001680">
    <property type="entry name" value="WD40_rpt"/>
</dbReference>
<evidence type="ECO:0000256" key="3">
    <source>
        <dbReference type="PROSITE-ProRule" id="PRU00221"/>
    </source>
</evidence>
<accession>A0A6A6XSP4</accession>
<dbReference type="PROSITE" id="PS50294">
    <property type="entry name" value="WD_REPEATS_REGION"/>
    <property type="match status" value="3"/>
</dbReference>
<dbReference type="InterPro" id="IPR020472">
    <property type="entry name" value="WD40_PAC1"/>
</dbReference>